<dbReference type="AlphaFoldDB" id="A0A3D3TJ62"/>
<accession>A0A3D3TJ62</accession>
<gene>
    <name evidence="1" type="ORF">DIT26_01045</name>
</gene>
<dbReference type="EMBL" id="DQBS01000026">
    <property type="protein sequence ID" value="HCO69168.1"/>
    <property type="molecule type" value="Genomic_DNA"/>
</dbReference>
<comment type="caution">
    <text evidence="1">The sequence shown here is derived from an EMBL/GenBank/DDBJ whole genome shotgun (WGS) entry which is preliminary data.</text>
</comment>
<proteinExistence type="predicted"/>
<evidence type="ECO:0000313" key="1">
    <source>
        <dbReference type="EMBL" id="HCO69168.1"/>
    </source>
</evidence>
<name>A0A3D3TJ62_9BACT</name>
<organism evidence="1 2">
    <name type="scientific">Mesotoga infera</name>
    <dbReference type="NCBI Taxonomy" id="1236046"/>
    <lineage>
        <taxon>Bacteria</taxon>
        <taxon>Thermotogati</taxon>
        <taxon>Thermotogota</taxon>
        <taxon>Thermotogae</taxon>
        <taxon>Kosmotogales</taxon>
        <taxon>Kosmotogaceae</taxon>
        <taxon>Mesotoga</taxon>
    </lineage>
</organism>
<protein>
    <submittedName>
        <fullName evidence="1">Uncharacterized protein</fullName>
    </submittedName>
</protein>
<sequence length="96" mass="10840">MKGNVAPQIQLLGLVLDEATSFFKSMGTSLCPMPAISMADEFRLIFQYAFAIIDSTTRRLCNCNHILELAAALLEVRTTFERKKLFVTEREPVLRS</sequence>
<evidence type="ECO:0000313" key="2">
    <source>
        <dbReference type="Proteomes" id="UP000264215"/>
    </source>
</evidence>
<reference evidence="1 2" key="1">
    <citation type="journal article" date="2018" name="Nat. Biotechnol.">
        <title>A standardized bacterial taxonomy based on genome phylogeny substantially revises the tree of life.</title>
        <authorList>
            <person name="Parks D.H."/>
            <person name="Chuvochina M."/>
            <person name="Waite D.W."/>
            <person name="Rinke C."/>
            <person name="Skarshewski A."/>
            <person name="Chaumeil P.A."/>
            <person name="Hugenholtz P."/>
        </authorList>
    </citation>
    <scope>NUCLEOTIDE SEQUENCE [LARGE SCALE GENOMIC DNA]</scope>
    <source>
        <strain evidence="1">UBA9905</strain>
    </source>
</reference>
<dbReference type="Proteomes" id="UP000264215">
    <property type="component" value="Unassembled WGS sequence"/>
</dbReference>